<dbReference type="KEGG" id="vg:23679262"/>
<gene>
    <name evidence="2" type="primary">ORF07</name>
</gene>
<organism evidence="2 3">
    <name type="scientific">Pseudomonas phage vB_PaeM_PAO1_Ab03</name>
    <dbReference type="NCBI Taxonomy" id="1548901"/>
    <lineage>
        <taxon>Viruses</taxon>
        <taxon>Duplodnaviria</taxon>
        <taxon>Heunggongvirae</taxon>
        <taxon>Uroviricota</taxon>
        <taxon>Caudoviricetes</taxon>
        <taxon>Vandenendeviridae</taxon>
        <taxon>Nankokuvirus</taxon>
        <taxon>Nankokuvirus Ab03</taxon>
    </lineage>
</organism>
<feature type="region of interest" description="Disordered" evidence="1">
    <location>
        <begin position="158"/>
        <end position="188"/>
    </location>
</feature>
<keyword evidence="3" id="KW-1185">Reference proteome</keyword>
<proteinExistence type="predicted"/>
<dbReference type="RefSeq" id="YP_009124403.1">
    <property type="nucleotide sequence ID" value="NC_026587.1"/>
</dbReference>
<evidence type="ECO:0000256" key="1">
    <source>
        <dbReference type="SAM" id="MobiDB-lite"/>
    </source>
</evidence>
<evidence type="ECO:0000313" key="3">
    <source>
        <dbReference type="Proteomes" id="UP000030230"/>
    </source>
</evidence>
<dbReference type="Proteomes" id="UP000030230">
    <property type="component" value="Segment"/>
</dbReference>
<evidence type="ECO:0000313" key="2">
    <source>
        <dbReference type="EMBL" id="CEF89112.1"/>
    </source>
</evidence>
<reference evidence="3" key="1">
    <citation type="journal article" date="2015" name="PLoS ONE">
        <title>Investigation of a Large Collection of Pseudomonas aeruginosa Bacteriophages Collected from a Single Environmental Source in Abidjan, Cote d'Ivoire.</title>
        <authorList>
            <person name="Essoh C."/>
            <person name="Latino L."/>
            <person name="Midoux C."/>
            <person name="Blouin Y."/>
            <person name="Loukou G."/>
            <person name="Nguetta S.P."/>
            <person name="Lathro S."/>
            <person name="Cablanmian A."/>
            <person name="Kouassi A.K."/>
            <person name="Vergnaud G."/>
            <person name="Pourcel C."/>
        </authorList>
    </citation>
    <scope>NUCLEOTIDE SEQUENCE [LARGE SCALE GENOMIC DNA]</scope>
</reference>
<dbReference type="EMBL" id="LN610573">
    <property type="protein sequence ID" value="CEF89112.1"/>
    <property type="molecule type" value="Genomic_DNA"/>
</dbReference>
<accession>A0A0A1IWC7</accession>
<protein>
    <submittedName>
        <fullName evidence="2">Uncharacterized protein</fullName>
    </submittedName>
</protein>
<sequence>MTLDLNRAPASATHYSVRTDSPFTTFWRKEGDLFTRIWVADAEGLRLPEGRTPTPYEKGVASVYAKPLPSPPQDVVDNPVIASYREAFSPAPQVASGEPRARGKVDYSSLDSYVWSQAPLQANFFSLGLNGELNCWLRVEEDKIVTVWTEQGTVYNYRSSDRQPSVPGPRFPRPQKKEEASPQEWDGEGLPPVGCTVQLVDISSPVSPPFDEWLLGDYLEVIAHKEVCGTVRPVVWNDRKQTGSSILPRLISPVSQETLAAEKERQQGIQEMVSLVSSMDLARALEVLYDAGYRKQEATK</sequence>
<name>A0A0A1IWC7_9CAUD</name>
<dbReference type="GeneID" id="23679262"/>
<dbReference type="OrthoDB" id="5059at10239"/>